<dbReference type="PANTHER" id="PTHR10584:SF157">
    <property type="entry name" value="SULFOFRUCTOSE KINASE"/>
    <property type="match status" value="1"/>
</dbReference>
<dbReference type="Pfam" id="PF00294">
    <property type="entry name" value="PfkB"/>
    <property type="match status" value="1"/>
</dbReference>
<gene>
    <name evidence="6" type="ORF">Q9L42_008310</name>
</gene>
<protein>
    <submittedName>
        <fullName evidence="6">PfkB family carbohydrate kinase</fullName>
    </submittedName>
</protein>
<dbReference type="RefSeq" id="WP_349432609.1">
    <property type="nucleotide sequence ID" value="NZ_CP157743.1"/>
</dbReference>
<dbReference type="InterPro" id="IPR002173">
    <property type="entry name" value="Carboh/pur_kinase_PfkB_CS"/>
</dbReference>
<dbReference type="PANTHER" id="PTHR10584">
    <property type="entry name" value="SUGAR KINASE"/>
    <property type="match status" value="1"/>
</dbReference>
<dbReference type="GO" id="GO:0006796">
    <property type="term" value="P:phosphate-containing compound metabolic process"/>
    <property type="evidence" value="ECO:0007669"/>
    <property type="project" value="UniProtKB-ARBA"/>
</dbReference>
<name>A0AAU7NYX2_9GAMM</name>
<dbReference type="GO" id="GO:0005829">
    <property type="term" value="C:cytosol"/>
    <property type="evidence" value="ECO:0007669"/>
    <property type="project" value="TreeGrafter"/>
</dbReference>
<keyword evidence="7" id="KW-1185">Reference proteome</keyword>
<evidence type="ECO:0000256" key="4">
    <source>
        <dbReference type="RuleBase" id="RU003704"/>
    </source>
</evidence>
<dbReference type="InterPro" id="IPR002139">
    <property type="entry name" value="Ribo/fructo_kinase"/>
</dbReference>
<sequence>MSHSVNNFDVLCVGHACYDLIFSVDHHPSEDEKIFAQSYHDCGGGPAANAAVIAARLGFNVAFAGYLGNDLYGEKHLRELRDNGVDASFVVRGANPTPLSTVLVKPDGKRALINYKGATRPLPADALNFSGLRAGAVLFDGHEPDLSPPLADYCRRQAIATVLDAGSVHPGTLALMDSVDYLVCSEKFARQLAGDEEAALGLLAKKSPAVVITLGHRGLIWRQGSERGHLPAFPISAVDSTGAGDAFHGAFAAAIAADMNWTETLRYASAAGAICCTRTGARQGLATRQELQTFLRQHPG</sequence>
<evidence type="ECO:0000256" key="2">
    <source>
        <dbReference type="ARBA" id="ARBA00022679"/>
    </source>
</evidence>
<dbReference type="InterPro" id="IPR029056">
    <property type="entry name" value="Ribokinase-like"/>
</dbReference>
<keyword evidence="3 4" id="KW-0418">Kinase</keyword>
<evidence type="ECO:0000256" key="3">
    <source>
        <dbReference type="ARBA" id="ARBA00022777"/>
    </source>
</evidence>
<dbReference type="EMBL" id="CP157743">
    <property type="protein sequence ID" value="XBS22112.1"/>
    <property type="molecule type" value="Genomic_DNA"/>
</dbReference>
<keyword evidence="2 4" id="KW-0808">Transferase</keyword>
<dbReference type="InterPro" id="IPR011611">
    <property type="entry name" value="PfkB_dom"/>
</dbReference>
<accession>A0AAU7NYX2</accession>
<dbReference type="PRINTS" id="PR00990">
    <property type="entry name" value="RIBOKINASE"/>
</dbReference>
<dbReference type="KEGG" id="mech:Q9L42_008310"/>
<organism evidence="6 7">
    <name type="scientific">Methylomarinum roseum</name>
    <dbReference type="NCBI Taxonomy" id="3067653"/>
    <lineage>
        <taxon>Bacteria</taxon>
        <taxon>Pseudomonadati</taxon>
        <taxon>Pseudomonadota</taxon>
        <taxon>Gammaproteobacteria</taxon>
        <taxon>Methylococcales</taxon>
        <taxon>Methylococcaceae</taxon>
        <taxon>Methylomarinum</taxon>
    </lineage>
</organism>
<comment type="similarity">
    <text evidence="1 4">Belongs to the carbohydrate kinase PfkB family.</text>
</comment>
<dbReference type="Proteomes" id="UP001225378">
    <property type="component" value="Chromosome"/>
</dbReference>
<dbReference type="AlphaFoldDB" id="A0AAU7NYX2"/>
<evidence type="ECO:0000259" key="5">
    <source>
        <dbReference type="Pfam" id="PF00294"/>
    </source>
</evidence>
<dbReference type="PROSITE" id="PS00584">
    <property type="entry name" value="PFKB_KINASES_2"/>
    <property type="match status" value="1"/>
</dbReference>
<reference evidence="6 7" key="1">
    <citation type="journal article" date="2024" name="Microbiology">
        <title>Methylomarinum rosea sp. nov., a novel halophilic methanotrophic bacterium from the hypersaline Lake Elton.</title>
        <authorList>
            <person name="Suleimanov R.Z."/>
            <person name="Oshkin I.Y."/>
            <person name="Danilova O.V."/>
            <person name="Suzina N.E."/>
            <person name="Dedysh S.N."/>
        </authorList>
    </citation>
    <scope>NUCLEOTIDE SEQUENCE [LARGE SCALE GENOMIC DNA]</scope>
    <source>
        <strain evidence="6 7">Ch1-1</strain>
    </source>
</reference>
<proteinExistence type="inferred from homology"/>
<dbReference type="SUPFAM" id="SSF53613">
    <property type="entry name" value="Ribokinase-like"/>
    <property type="match status" value="1"/>
</dbReference>
<evidence type="ECO:0000313" key="7">
    <source>
        <dbReference type="Proteomes" id="UP001225378"/>
    </source>
</evidence>
<evidence type="ECO:0000256" key="1">
    <source>
        <dbReference type="ARBA" id="ARBA00010688"/>
    </source>
</evidence>
<dbReference type="Gene3D" id="3.40.1190.20">
    <property type="match status" value="1"/>
</dbReference>
<dbReference type="GO" id="GO:0016301">
    <property type="term" value="F:kinase activity"/>
    <property type="evidence" value="ECO:0007669"/>
    <property type="project" value="UniProtKB-KW"/>
</dbReference>
<feature type="domain" description="Carbohydrate kinase PfkB" evidence="5">
    <location>
        <begin position="9"/>
        <end position="285"/>
    </location>
</feature>
<evidence type="ECO:0000313" key="6">
    <source>
        <dbReference type="EMBL" id="XBS22112.1"/>
    </source>
</evidence>